<dbReference type="InParanoid" id="Q22P89"/>
<gene>
    <name evidence="2" type="ORF">TTHERM_00365520</name>
</gene>
<dbReference type="EMBL" id="GG662855">
    <property type="protein sequence ID" value="EAR87220.2"/>
    <property type="molecule type" value="Genomic_DNA"/>
</dbReference>
<dbReference type="GeneID" id="7826755"/>
<dbReference type="SUPFAM" id="SSF57184">
    <property type="entry name" value="Growth factor receptor domain"/>
    <property type="match status" value="1"/>
</dbReference>
<dbReference type="InterPro" id="IPR006212">
    <property type="entry name" value="Furin_repeat"/>
</dbReference>
<accession>Q22P89</accession>
<dbReference type="InterPro" id="IPR009030">
    <property type="entry name" value="Growth_fac_rcpt_cys_sf"/>
</dbReference>
<dbReference type="Gene3D" id="2.10.220.10">
    <property type="entry name" value="Hormone Receptor, Insulin-like Growth Factor Receptor 1, Chain A, domain 2"/>
    <property type="match status" value="1"/>
</dbReference>
<name>Q22P89_TETTS</name>
<evidence type="ECO:0000313" key="3">
    <source>
        <dbReference type="Proteomes" id="UP000009168"/>
    </source>
</evidence>
<sequence>MLYYYLVFTILINKIFAQCERNEIYDSVRQQCLQCDSTCSICYNTNQNSCLECSDGFIKSYINNSSCVQNCQIGEFVNNNQQCDKCFIEGCIECDQDYCMKCSKNLEYDFFTNSCILKKSVCQSQVEFILSLNDQDQCYQNCPSSYYQNYRLKICQKTVQCQQAYNNLNSKLNQKVKQVELIQQNQYLIRANKCTFSLADQDWKIIDTQVLQDIDNYEDQYMNNGQETQEVSFILGTLGGCLAGRKLIFIDFTAQQTIFEKDGFGYDYNLVYIDKINQIIFFSQNNSTGIEWFDLQQINVQGYYAMDQYSLPSNPITMFQITLNSKTIYYMQISNTTVIIFAILGQ</sequence>
<keyword evidence="3" id="KW-1185">Reference proteome</keyword>
<dbReference type="RefSeq" id="XP_001007465.2">
    <property type="nucleotide sequence ID" value="XM_001007465.2"/>
</dbReference>
<reference evidence="3" key="1">
    <citation type="journal article" date="2006" name="PLoS Biol.">
        <title>Macronuclear genome sequence of the ciliate Tetrahymena thermophila, a model eukaryote.</title>
        <authorList>
            <person name="Eisen J.A."/>
            <person name="Coyne R.S."/>
            <person name="Wu M."/>
            <person name="Wu D."/>
            <person name="Thiagarajan M."/>
            <person name="Wortman J.R."/>
            <person name="Badger J.H."/>
            <person name="Ren Q."/>
            <person name="Amedeo P."/>
            <person name="Jones K.M."/>
            <person name="Tallon L.J."/>
            <person name="Delcher A.L."/>
            <person name="Salzberg S.L."/>
            <person name="Silva J.C."/>
            <person name="Haas B.J."/>
            <person name="Majoros W.H."/>
            <person name="Farzad M."/>
            <person name="Carlton J.M."/>
            <person name="Smith R.K. Jr."/>
            <person name="Garg J."/>
            <person name="Pearlman R.E."/>
            <person name="Karrer K.M."/>
            <person name="Sun L."/>
            <person name="Manning G."/>
            <person name="Elde N.C."/>
            <person name="Turkewitz A.P."/>
            <person name="Asai D.J."/>
            <person name="Wilkes D.E."/>
            <person name="Wang Y."/>
            <person name="Cai H."/>
            <person name="Collins K."/>
            <person name="Stewart B.A."/>
            <person name="Lee S.R."/>
            <person name="Wilamowska K."/>
            <person name="Weinberg Z."/>
            <person name="Ruzzo W.L."/>
            <person name="Wloga D."/>
            <person name="Gaertig J."/>
            <person name="Frankel J."/>
            <person name="Tsao C.-C."/>
            <person name="Gorovsky M.A."/>
            <person name="Keeling P.J."/>
            <person name="Waller R.F."/>
            <person name="Patron N.J."/>
            <person name="Cherry J.M."/>
            <person name="Stover N.A."/>
            <person name="Krieger C.J."/>
            <person name="del Toro C."/>
            <person name="Ryder H.F."/>
            <person name="Williamson S.C."/>
            <person name="Barbeau R.A."/>
            <person name="Hamilton E.P."/>
            <person name="Orias E."/>
        </authorList>
    </citation>
    <scope>NUCLEOTIDE SEQUENCE [LARGE SCALE GENOMIC DNA]</scope>
    <source>
        <strain evidence="3">SB210</strain>
    </source>
</reference>
<dbReference type="AlphaFoldDB" id="Q22P89"/>
<evidence type="ECO:0000313" key="2">
    <source>
        <dbReference type="EMBL" id="EAR87220.2"/>
    </source>
</evidence>
<feature type="signal peptide" evidence="1">
    <location>
        <begin position="1"/>
        <end position="17"/>
    </location>
</feature>
<evidence type="ECO:0000256" key="1">
    <source>
        <dbReference type="SAM" id="SignalP"/>
    </source>
</evidence>
<dbReference type="SMART" id="SM00261">
    <property type="entry name" value="FU"/>
    <property type="match status" value="1"/>
</dbReference>
<protein>
    <submittedName>
        <fullName evidence="2">Zinc finger protein</fullName>
    </submittedName>
</protein>
<organism evidence="2 3">
    <name type="scientific">Tetrahymena thermophila (strain SB210)</name>
    <dbReference type="NCBI Taxonomy" id="312017"/>
    <lineage>
        <taxon>Eukaryota</taxon>
        <taxon>Sar</taxon>
        <taxon>Alveolata</taxon>
        <taxon>Ciliophora</taxon>
        <taxon>Intramacronucleata</taxon>
        <taxon>Oligohymenophorea</taxon>
        <taxon>Hymenostomatida</taxon>
        <taxon>Tetrahymenina</taxon>
        <taxon>Tetrahymenidae</taxon>
        <taxon>Tetrahymena</taxon>
    </lineage>
</organism>
<dbReference type="Proteomes" id="UP000009168">
    <property type="component" value="Unassembled WGS sequence"/>
</dbReference>
<proteinExistence type="predicted"/>
<dbReference type="KEGG" id="tet:TTHERM_00365520"/>
<feature type="chain" id="PRO_5004200966" evidence="1">
    <location>
        <begin position="18"/>
        <end position="346"/>
    </location>
</feature>
<dbReference type="HOGENOM" id="CLU_058335_0_0_1"/>
<keyword evidence="1" id="KW-0732">Signal</keyword>